<dbReference type="EMBL" id="FOZL01000001">
    <property type="protein sequence ID" value="SFS14433.1"/>
    <property type="molecule type" value="Genomic_DNA"/>
</dbReference>
<name>A0A1I6MFK4_9BACT</name>
<gene>
    <name evidence="2" type="ORF">SAMN05421771_2532</name>
</gene>
<feature type="transmembrane region" description="Helical" evidence="1">
    <location>
        <begin position="6"/>
        <end position="25"/>
    </location>
</feature>
<sequence length="31" mass="3367">MHPTMDSVLGLIAGILVGLGIVAYSRRKRNQ</sequence>
<dbReference type="RefSeq" id="WP_141223911.1">
    <property type="nucleotide sequence ID" value="NZ_FOZL01000001.1"/>
</dbReference>
<keyword evidence="1" id="KW-1133">Transmembrane helix</keyword>
<proteinExistence type="predicted"/>
<keyword evidence="1" id="KW-0472">Membrane</keyword>
<dbReference type="Proteomes" id="UP000199024">
    <property type="component" value="Unassembled WGS sequence"/>
</dbReference>
<evidence type="ECO:0000313" key="3">
    <source>
        <dbReference type="Proteomes" id="UP000199024"/>
    </source>
</evidence>
<evidence type="ECO:0000313" key="2">
    <source>
        <dbReference type="EMBL" id="SFS14433.1"/>
    </source>
</evidence>
<keyword evidence="1" id="KW-0812">Transmembrane</keyword>
<organism evidence="2 3">
    <name type="scientific">Granulicella pectinivorans</name>
    <dbReference type="NCBI Taxonomy" id="474950"/>
    <lineage>
        <taxon>Bacteria</taxon>
        <taxon>Pseudomonadati</taxon>
        <taxon>Acidobacteriota</taxon>
        <taxon>Terriglobia</taxon>
        <taxon>Terriglobales</taxon>
        <taxon>Acidobacteriaceae</taxon>
        <taxon>Granulicella</taxon>
    </lineage>
</organism>
<reference evidence="2 3" key="1">
    <citation type="submission" date="2016-10" db="EMBL/GenBank/DDBJ databases">
        <authorList>
            <person name="de Groot N.N."/>
        </authorList>
    </citation>
    <scope>NUCLEOTIDE SEQUENCE [LARGE SCALE GENOMIC DNA]</scope>
    <source>
        <strain evidence="2 3">DSM 21001</strain>
    </source>
</reference>
<dbReference type="AlphaFoldDB" id="A0A1I6MFK4"/>
<keyword evidence="3" id="KW-1185">Reference proteome</keyword>
<protein>
    <submittedName>
        <fullName evidence="2">LPXTG-motif cell wall anchor domain-containing protein/PEP-CTERM protein-sorting domain-containing protein</fullName>
    </submittedName>
</protein>
<dbReference type="NCBIfam" id="TIGR01167">
    <property type="entry name" value="LPXTG_anchor"/>
    <property type="match status" value="1"/>
</dbReference>
<accession>A0A1I6MFK4</accession>
<evidence type="ECO:0000256" key="1">
    <source>
        <dbReference type="SAM" id="Phobius"/>
    </source>
</evidence>